<reference evidence="4 5" key="1">
    <citation type="submission" date="2020-04" db="EMBL/GenBank/DDBJ databases">
        <title>MicrobeNet Type strains.</title>
        <authorList>
            <person name="Nicholson A.C."/>
        </authorList>
    </citation>
    <scope>NUCLEOTIDE SEQUENCE [LARGE SCALE GENOMIC DNA]</scope>
    <source>
        <strain evidence="4 5">ATCC BAA-788</strain>
    </source>
</reference>
<evidence type="ECO:0000313" key="5">
    <source>
        <dbReference type="Proteomes" id="UP000581206"/>
    </source>
</evidence>
<dbReference type="PROSITE" id="PS51257">
    <property type="entry name" value="PROKAR_LIPOPROTEIN"/>
    <property type="match status" value="1"/>
</dbReference>
<dbReference type="AlphaFoldDB" id="A0A7X6R0K7"/>
<name>A0A7X6R0K7_9CELL</name>
<dbReference type="RefSeq" id="WP_168631473.1">
    <property type="nucleotide sequence ID" value="NZ_BONL01000019.1"/>
</dbReference>
<accession>A0A7X6R0K7</accession>
<evidence type="ECO:0000259" key="3">
    <source>
        <dbReference type="Pfam" id="PF26526"/>
    </source>
</evidence>
<evidence type="ECO:0000256" key="2">
    <source>
        <dbReference type="SAM" id="SignalP"/>
    </source>
</evidence>
<sequence>MPPTRTVLVTVSAALVAALTVSGCSSTPNQATVPATTTPAKEAPSAAEQPTSDSVCGLGDVQMTGGITEAPEVTWELVGTTLAPKDPAAGPGLQDDDGLRRCFARTPLGALLAAANIMASGSSPALVTPLTDRLSAPGPGRDAALADLAGRVTVGDSTIRYEIAGFTMSAYDGRNASVDVVIRASNQALLAQMIDLTWVEGDWKVALADDGQMRTPMGAVQSLAGYTAWDGAQ</sequence>
<feature type="domain" description="DUF8175" evidence="3">
    <location>
        <begin position="38"/>
        <end position="227"/>
    </location>
</feature>
<protein>
    <recommendedName>
        <fullName evidence="3">DUF8175 domain-containing protein</fullName>
    </recommendedName>
</protein>
<comment type="caution">
    <text evidence="4">The sequence shown here is derived from an EMBL/GenBank/DDBJ whole genome shotgun (WGS) entry which is preliminary data.</text>
</comment>
<keyword evidence="5" id="KW-1185">Reference proteome</keyword>
<keyword evidence="2" id="KW-0732">Signal</keyword>
<dbReference type="EMBL" id="JAAXOX010000014">
    <property type="protein sequence ID" value="NKY24338.1"/>
    <property type="molecule type" value="Genomic_DNA"/>
</dbReference>
<gene>
    <name evidence="4" type="ORF">HGA03_16850</name>
</gene>
<dbReference type="InterPro" id="IPR058488">
    <property type="entry name" value="DUF8175"/>
</dbReference>
<organism evidence="4 5">
    <name type="scientific">Cellulomonas denverensis</name>
    <dbReference type="NCBI Taxonomy" id="264297"/>
    <lineage>
        <taxon>Bacteria</taxon>
        <taxon>Bacillati</taxon>
        <taxon>Actinomycetota</taxon>
        <taxon>Actinomycetes</taxon>
        <taxon>Micrococcales</taxon>
        <taxon>Cellulomonadaceae</taxon>
        <taxon>Cellulomonas</taxon>
    </lineage>
</organism>
<proteinExistence type="predicted"/>
<dbReference type="Pfam" id="PF26526">
    <property type="entry name" value="DUF8175"/>
    <property type="match status" value="1"/>
</dbReference>
<feature type="compositionally biased region" description="Polar residues" evidence="1">
    <location>
        <begin position="24"/>
        <end position="39"/>
    </location>
</feature>
<feature type="signal peptide" evidence="2">
    <location>
        <begin position="1"/>
        <end position="31"/>
    </location>
</feature>
<feature type="region of interest" description="Disordered" evidence="1">
    <location>
        <begin position="24"/>
        <end position="55"/>
    </location>
</feature>
<evidence type="ECO:0000313" key="4">
    <source>
        <dbReference type="EMBL" id="NKY24338.1"/>
    </source>
</evidence>
<dbReference type="Proteomes" id="UP000581206">
    <property type="component" value="Unassembled WGS sequence"/>
</dbReference>
<evidence type="ECO:0000256" key="1">
    <source>
        <dbReference type="SAM" id="MobiDB-lite"/>
    </source>
</evidence>
<feature type="chain" id="PRO_5038357119" description="DUF8175 domain-containing protein" evidence="2">
    <location>
        <begin position="32"/>
        <end position="233"/>
    </location>
</feature>